<dbReference type="SMART" id="SM00443">
    <property type="entry name" value="G_patch"/>
    <property type="match status" value="1"/>
</dbReference>
<dbReference type="GO" id="GO:0004483">
    <property type="term" value="F:methyltransferase cap1 activity"/>
    <property type="evidence" value="ECO:0000318"/>
    <property type="project" value="GO_Central"/>
</dbReference>
<evidence type="ECO:0000256" key="9">
    <source>
        <dbReference type="SAM" id="MobiDB-lite"/>
    </source>
</evidence>
<accession>B3RKR0</accession>
<evidence type="ECO:0000313" key="13">
    <source>
        <dbReference type="EMBL" id="EDV28623.1"/>
    </source>
</evidence>
<feature type="domain" description="G-patch" evidence="11">
    <location>
        <begin position="49"/>
        <end position="95"/>
    </location>
</feature>
<feature type="region of interest" description="Disordered" evidence="9">
    <location>
        <begin position="84"/>
        <end position="106"/>
    </location>
</feature>
<dbReference type="InterPro" id="IPR002877">
    <property type="entry name" value="RNA_MeTrfase_FtsJ_dom"/>
</dbReference>
<reference evidence="13 14" key="1">
    <citation type="journal article" date="2008" name="Nature">
        <title>The Trichoplax genome and the nature of placozoans.</title>
        <authorList>
            <person name="Srivastava M."/>
            <person name="Begovic E."/>
            <person name="Chapman J."/>
            <person name="Putnam N.H."/>
            <person name="Hellsten U."/>
            <person name="Kawashima T."/>
            <person name="Kuo A."/>
            <person name="Mitros T."/>
            <person name="Salamov A."/>
            <person name="Carpenter M.L."/>
            <person name="Signorovitch A.Y."/>
            <person name="Moreno M.A."/>
            <person name="Kamm K."/>
            <person name="Grimwood J."/>
            <person name="Schmutz J."/>
            <person name="Shapiro H."/>
            <person name="Grigoriev I.V."/>
            <person name="Buss L.W."/>
            <person name="Schierwater B."/>
            <person name="Dellaporta S.L."/>
            <person name="Rokhsar D.S."/>
        </authorList>
    </citation>
    <scope>NUCLEOTIDE SEQUENCE [LARGE SCALE GENOMIC DNA]</scope>
    <source>
        <strain evidence="13 14">Grell-BS-1999</strain>
    </source>
</reference>
<protein>
    <recommendedName>
        <fullName evidence="3 8">Cap-specific mRNA (nucleoside-2'-O-)-methyltransferase 1</fullName>
        <ecNumber evidence="2 8">2.1.1.57</ecNumber>
    </recommendedName>
    <alternativeName>
        <fullName evidence="8">Cap1 2'O-ribose methyltransferase 1</fullName>
    </alternativeName>
</protein>
<evidence type="ECO:0000256" key="7">
    <source>
        <dbReference type="ARBA" id="ARBA00049042"/>
    </source>
</evidence>
<dbReference type="HOGENOM" id="CLU_011097_0_0_1"/>
<evidence type="ECO:0000259" key="12">
    <source>
        <dbReference type="PROSITE" id="PS51613"/>
    </source>
</evidence>
<dbReference type="PROSITE" id="PS01159">
    <property type="entry name" value="WW_DOMAIN_1"/>
    <property type="match status" value="1"/>
</dbReference>
<dbReference type="FunFam" id="3.30.470.30:FF:000006">
    <property type="entry name" value="Cap methyltransferase 1"/>
    <property type="match status" value="1"/>
</dbReference>
<dbReference type="GO" id="GO:0005634">
    <property type="term" value="C:nucleus"/>
    <property type="evidence" value="ECO:0000318"/>
    <property type="project" value="GO_Central"/>
</dbReference>
<dbReference type="GO" id="GO:0016556">
    <property type="term" value="P:mRNA modification"/>
    <property type="evidence" value="ECO:0007669"/>
    <property type="project" value="UniProtKB-UniRule"/>
</dbReference>
<evidence type="ECO:0000256" key="1">
    <source>
        <dbReference type="ARBA" id="ARBA00002664"/>
    </source>
</evidence>
<comment type="function">
    <text evidence="8">S-adenosyl-L-methionine-dependent methyltransferase that mediates RNA cap1 2'-O-ribose methylation to the 5'-cap structure of RNAs. Methylates the ribose of the first nucleotide of a m(7)GpppG-capped mRNA to produce m(7)GpppNmp (cap1).</text>
</comment>
<dbReference type="SUPFAM" id="SSF53335">
    <property type="entry name" value="S-adenosyl-L-methionine-dependent methyltransferases"/>
    <property type="match status" value="1"/>
</dbReference>
<comment type="function">
    <text evidence="1">S-adenosyl-L-methionine-dependent methyltransferase that mediates mRNA cap1 2'-O-ribose methylation to the 5'-cap structure of mRNAs. Methylates the ribose of the first nucleotide of a m(7)GpppG-capped mRNA and small nuclear RNA (snRNA) to produce m(7)GpppRm (cap1). Displays a preference for cap0 transcripts. Cap1 modification is linked to higher levels of translation. May be involved in the interferon response pathway.</text>
</comment>
<dbReference type="PROSITE" id="PS50174">
    <property type="entry name" value="G_PATCH"/>
    <property type="match status" value="1"/>
</dbReference>
<dbReference type="Pfam" id="PF01585">
    <property type="entry name" value="G-patch"/>
    <property type="match status" value="1"/>
</dbReference>
<dbReference type="CDD" id="cd00201">
    <property type="entry name" value="WW"/>
    <property type="match status" value="1"/>
</dbReference>
<comment type="subcellular location">
    <subcellularLocation>
        <location evidence="8">Nucleus</location>
    </subcellularLocation>
</comment>
<name>B3RKR0_TRIAD</name>
<feature type="domain" description="WW" evidence="10">
    <location>
        <begin position="798"/>
        <end position="832"/>
    </location>
</feature>
<keyword evidence="8" id="KW-0506">mRNA capping</keyword>
<dbReference type="Gene3D" id="3.30.470.30">
    <property type="entry name" value="DNA ligase/mRNA capping enzyme"/>
    <property type="match status" value="1"/>
</dbReference>
<feature type="domain" description="RrmJ-type SAM-dependent 2'-O-MTase" evidence="12">
    <location>
        <begin position="194"/>
        <end position="413"/>
    </location>
</feature>
<keyword evidence="14" id="KW-1185">Reference proteome</keyword>
<dbReference type="Pfam" id="PF01728">
    <property type="entry name" value="FtsJ"/>
    <property type="match status" value="1"/>
</dbReference>
<dbReference type="PhylomeDB" id="B3RKR0"/>
<evidence type="ECO:0000256" key="5">
    <source>
        <dbReference type="ARBA" id="ARBA00022664"/>
    </source>
</evidence>
<comment type="catalytic activity">
    <reaction evidence="7 8">
        <text>a 5'-end (N(7)-methyl 5'-triphosphoguanosine)-ribonucleoside in mRNA + S-adenosyl-L-methionine = a 5'-end (N(7)-methyl 5'-triphosphoguanosine)-(2'-O-methyl-ribonucleoside) in mRNA + S-adenosyl-L-homocysteine + H(+)</text>
        <dbReference type="Rhea" id="RHEA:67020"/>
        <dbReference type="Rhea" id="RHEA-COMP:17167"/>
        <dbReference type="Rhea" id="RHEA-COMP:17168"/>
        <dbReference type="ChEBI" id="CHEBI:15378"/>
        <dbReference type="ChEBI" id="CHEBI:57856"/>
        <dbReference type="ChEBI" id="CHEBI:59789"/>
        <dbReference type="ChEBI" id="CHEBI:156461"/>
        <dbReference type="ChEBI" id="CHEBI:167609"/>
        <dbReference type="EC" id="2.1.1.57"/>
    </reaction>
</comment>
<dbReference type="InterPro" id="IPR025816">
    <property type="entry name" value="RrmJ-type_MeTrfase"/>
</dbReference>
<dbReference type="GO" id="GO:0006370">
    <property type="term" value="P:7-methylguanosine mRNA capping"/>
    <property type="evidence" value="ECO:0000318"/>
    <property type="project" value="GO_Central"/>
</dbReference>
<dbReference type="EMBL" id="DS985241">
    <property type="protein sequence ID" value="EDV28623.1"/>
    <property type="molecule type" value="Genomic_DNA"/>
</dbReference>
<dbReference type="InterPro" id="IPR001202">
    <property type="entry name" value="WW_dom"/>
</dbReference>
<dbReference type="PANTHER" id="PTHR16121:SF0">
    <property type="entry name" value="CAP-SPECIFIC MRNA (NUCLEOSIDE-2'-O-)-METHYLTRANSFERASE 1"/>
    <property type="match status" value="1"/>
</dbReference>
<keyword evidence="5 8" id="KW-0507">mRNA processing</keyword>
<organism evidence="13 14">
    <name type="scientific">Trichoplax adhaerens</name>
    <name type="common">Trichoplax reptans</name>
    <dbReference type="NCBI Taxonomy" id="10228"/>
    <lineage>
        <taxon>Eukaryota</taxon>
        <taxon>Metazoa</taxon>
        <taxon>Placozoa</taxon>
        <taxon>Uniplacotomia</taxon>
        <taxon>Trichoplacea</taxon>
        <taxon>Trichoplacidae</taxon>
        <taxon>Trichoplax</taxon>
    </lineage>
</organism>
<sequence length="889" mass="102376">MEEQHQSKRARLEEDADTFDGIGVVVLIGDQYNEFQDAQPNYQEIPGNYSNVAKKLMAKMKYTPGEGLGRHSQGRRNIIEASKQRGHRGLGSENKHFQQDEDTEWSVDDEQINIEEMATWIDECQLPLPDRATLDSWMKIGKKKMTIDDEANFCEPNILKDVLECKDMFDELESKEMVEARTRANPYETIKGAIFLNRAAMKMANLDYVYKYIFTNPRDDKGNEKIRSLDILYFADICAGPGGFTEYVLWKRRWHAKGFGITLKDPKNASDFKLTDFLAGTPETFEPYYGVNGVNGDGDVTRTENLRAFAEFVRSSSEGGVHFAMADGGFSVEGQENIQEILSKQLYLCQFLCAISVLREGGNFVCKLFDIFTPFSVGLLYLFYRIFRRISLVKPLTSRPANSERYIVCEGYRNADDVRDYFYSVNDKINELKLAERKEAVVFTTSYKRSEKTSGSEEDYFNTSENENSNQLSDSEIESDQQDEELGAELMTNALQDDRTIIQDKSSKHNLDVTEVVPLDVIRGDKAFFEYVVQSNNRINSSFQNSIGVAQVYALRKIQAFAKNRFQLDYFIPTNPRSKRNIPSPRDTFFKLLNTSLDDWETNNRIIEVTKSTIKRMTAIYNYRFTISGGRRYFILSLSGKFIYRTSFDKYGNMDVNKWEELSNSENRINLEMPENTLIEAEIVTEYRGEGKSQKHVNAIHIVDIAFLGGDDYRNFHIKERLRYAEKFVKALQKKSINTATPLRVKLLHRLNDSSTILARLQSKKMKGSRGRKNCCIVGSDKSDDSCFFIPTGLYIVKDILDPWVVRISNTHNRYYFFNTANNSSQYDLPQEDIASFRQCHELRLFWPWDDSNDFVDSNTAKIKGNRDDKVSKDELLDFIKVTLSGGNR</sequence>
<dbReference type="InterPro" id="IPR000467">
    <property type="entry name" value="G_patch_dom"/>
</dbReference>
<dbReference type="PROSITE" id="PS50020">
    <property type="entry name" value="WW_DOMAIN_2"/>
    <property type="match status" value="1"/>
</dbReference>
<gene>
    <name evidence="13" type="ORF">TRIADDRAFT_51728</name>
</gene>
<dbReference type="PANTHER" id="PTHR16121">
    <property type="entry name" value="CAP-SPECIFIC MRNA (NUCLEOSIDE-2'-O-)-METHYLTRANSFERASE 1-RELATED"/>
    <property type="match status" value="1"/>
</dbReference>
<dbReference type="EC" id="2.1.1.57" evidence="2 8"/>
<dbReference type="SMART" id="SM00456">
    <property type="entry name" value="WW"/>
    <property type="match status" value="1"/>
</dbReference>
<dbReference type="Gene3D" id="3.40.50.12760">
    <property type="match status" value="2"/>
</dbReference>
<keyword evidence="4 8" id="KW-0489">Methyltransferase</keyword>
<dbReference type="STRING" id="10228.B3RKR0"/>
<feature type="compositionally biased region" description="Polar residues" evidence="9">
    <location>
        <begin position="461"/>
        <end position="470"/>
    </location>
</feature>
<evidence type="ECO:0000256" key="4">
    <source>
        <dbReference type="ARBA" id="ARBA00022603"/>
    </source>
</evidence>
<feature type="region of interest" description="Disordered" evidence="9">
    <location>
        <begin position="454"/>
        <end position="483"/>
    </location>
</feature>
<dbReference type="InterPro" id="IPR029063">
    <property type="entry name" value="SAM-dependent_MTases_sf"/>
</dbReference>
<dbReference type="InParanoid" id="B3RKR0"/>
<dbReference type="GO" id="GO:0003676">
    <property type="term" value="F:nucleic acid binding"/>
    <property type="evidence" value="ECO:0007669"/>
    <property type="project" value="UniProtKB-UniRule"/>
</dbReference>
<dbReference type="GO" id="GO:0032259">
    <property type="term" value="P:methylation"/>
    <property type="evidence" value="ECO:0007669"/>
    <property type="project" value="UniProtKB-KW"/>
</dbReference>
<dbReference type="AlphaFoldDB" id="B3RKR0"/>
<keyword evidence="8" id="KW-0539">Nucleus</keyword>
<dbReference type="FunCoup" id="B3RKR0">
    <property type="interactions" value="2171"/>
</dbReference>
<keyword evidence="8" id="KW-0808">Transferase</keyword>
<evidence type="ECO:0000259" key="10">
    <source>
        <dbReference type="PROSITE" id="PS50020"/>
    </source>
</evidence>
<dbReference type="Proteomes" id="UP000009022">
    <property type="component" value="Unassembled WGS sequence"/>
</dbReference>
<evidence type="ECO:0000259" key="11">
    <source>
        <dbReference type="PROSITE" id="PS50174"/>
    </source>
</evidence>
<proteinExistence type="predicted"/>
<keyword evidence="6 8" id="KW-0949">S-adenosyl-L-methionine</keyword>
<evidence type="ECO:0000256" key="6">
    <source>
        <dbReference type="ARBA" id="ARBA00022691"/>
    </source>
</evidence>
<dbReference type="GeneID" id="6749841"/>
<dbReference type="RefSeq" id="XP_002107825.1">
    <property type="nucleotide sequence ID" value="XM_002107789.1"/>
</dbReference>
<dbReference type="OMA" id="CTLFLCK"/>
<evidence type="ECO:0000256" key="2">
    <source>
        <dbReference type="ARBA" id="ARBA00011923"/>
    </source>
</evidence>
<evidence type="ECO:0000256" key="3">
    <source>
        <dbReference type="ARBA" id="ARBA00021136"/>
    </source>
</evidence>
<dbReference type="OrthoDB" id="10251234at2759"/>
<dbReference type="FunFam" id="3.40.50.12760:FF:000004">
    <property type="entry name" value="FtsJ-like methyltransferase"/>
    <property type="match status" value="1"/>
</dbReference>
<dbReference type="PROSITE" id="PS51613">
    <property type="entry name" value="SAM_MT_RRMJ"/>
    <property type="match status" value="1"/>
</dbReference>
<dbReference type="GO" id="GO:0005737">
    <property type="term" value="C:cytoplasm"/>
    <property type="evidence" value="ECO:0000318"/>
    <property type="project" value="GO_Central"/>
</dbReference>
<evidence type="ECO:0000256" key="8">
    <source>
        <dbReference type="RuleBase" id="RU368012"/>
    </source>
</evidence>
<evidence type="ECO:0000313" key="14">
    <source>
        <dbReference type="Proteomes" id="UP000009022"/>
    </source>
</evidence>
<dbReference type="InterPro" id="IPR050851">
    <property type="entry name" value="mRNA_Cap_2O-Ribose_MeTrfase"/>
</dbReference>
<dbReference type="CTD" id="6749841"/>
<dbReference type="eggNOG" id="KOG3673">
    <property type="taxonomic scope" value="Eukaryota"/>
</dbReference>
<dbReference type="KEGG" id="tad:TRIADDRAFT_51728"/>